<dbReference type="Gene3D" id="1.20.920.10">
    <property type="entry name" value="Bromodomain-like"/>
    <property type="match status" value="1"/>
</dbReference>
<dbReference type="GO" id="GO:0006355">
    <property type="term" value="P:regulation of DNA-templated transcription"/>
    <property type="evidence" value="ECO:0007669"/>
    <property type="project" value="TreeGrafter"/>
</dbReference>
<keyword evidence="1 2" id="KW-0103">Bromodomain</keyword>
<proteinExistence type="predicted"/>
<dbReference type="InterPro" id="IPR001487">
    <property type="entry name" value="Bromodomain"/>
</dbReference>
<dbReference type="Pfam" id="PF00439">
    <property type="entry name" value="Bromodomain"/>
    <property type="match status" value="1"/>
</dbReference>
<dbReference type="PROSITE" id="PS00633">
    <property type="entry name" value="BROMODOMAIN_1"/>
    <property type="match status" value="1"/>
</dbReference>
<keyword evidence="6" id="KW-1185">Reference proteome</keyword>
<feature type="coiled-coil region" evidence="3">
    <location>
        <begin position="171"/>
        <end position="198"/>
    </location>
</feature>
<organism evidence="5 6">
    <name type="scientific">Drosophila madeirensis</name>
    <name type="common">Fruit fly</name>
    <dbReference type="NCBI Taxonomy" id="30013"/>
    <lineage>
        <taxon>Eukaryota</taxon>
        <taxon>Metazoa</taxon>
        <taxon>Ecdysozoa</taxon>
        <taxon>Arthropoda</taxon>
        <taxon>Hexapoda</taxon>
        <taxon>Insecta</taxon>
        <taxon>Pterygota</taxon>
        <taxon>Neoptera</taxon>
        <taxon>Endopterygota</taxon>
        <taxon>Diptera</taxon>
        <taxon>Brachycera</taxon>
        <taxon>Muscomorpha</taxon>
        <taxon>Ephydroidea</taxon>
        <taxon>Drosophilidae</taxon>
        <taxon>Drosophila</taxon>
        <taxon>Sophophora</taxon>
    </lineage>
</organism>
<dbReference type="SUPFAM" id="SSF47370">
    <property type="entry name" value="Bromodomain"/>
    <property type="match status" value="1"/>
</dbReference>
<dbReference type="SMART" id="SM00297">
    <property type="entry name" value="BROMO"/>
    <property type="match status" value="1"/>
</dbReference>
<evidence type="ECO:0000259" key="4">
    <source>
        <dbReference type="PROSITE" id="PS50014"/>
    </source>
</evidence>
<gene>
    <name evidence="5" type="ORF">DMAD_08713</name>
</gene>
<evidence type="ECO:0000256" key="2">
    <source>
        <dbReference type="PROSITE-ProRule" id="PRU00035"/>
    </source>
</evidence>
<dbReference type="GO" id="GO:0005634">
    <property type="term" value="C:nucleus"/>
    <property type="evidence" value="ECO:0007669"/>
    <property type="project" value="TreeGrafter"/>
</dbReference>
<evidence type="ECO:0000256" key="1">
    <source>
        <dbReference type="ARBA" id="ARBA00023117"/>
    </source>
</evidence>
<dbReference type="GO" id="GO:0006338">
    <property type="term" value="P:chromatin remodeling"/>
    <property type="evidence" value="ECO:0007669"/>
    <property type="project" value="TreeGrafter"/>
</dbReference>
<dbReference type="InterPro" id="IPR018359">
    <property type="entry name" value="Bromodomain_CS"/>
</dbReference>
<dbReference type="PANTHER" id="PTHR22880">
    <property type="entry name" value="FALZ-RELATED BROMODOMAIN-CONTAINING PROTEINS"/>
    <property type="match status" value="1"/>
</dbReference>
<evidence type="ECO:0000313" key="5">
    <source>
        <dbReference type="EMBL" id="BFF90132.1"/>
    </source>
</evidence>
<dbReference type="AlphaFoldDB" id="A0AAU9F7C9"/>
<reference evidence="5 6" key="1">
    <citation type="submission" date="2024-02" db="EMBL/GenBank/DDBJ databases">
        <title>A chromosome-level genome assembly of Drosophila madeirensis, a fruit fly species endemic to Madeira island.</title>
        <authorList>
            <person name="Tomihara K."/>
            <person name="Llopart A."/>
            <person name="Yamamoto D."/>
        </authorList>
    </citation>
    <scope>NUCLEOTIDE SEQUENCE [LARGE SCALE GENOMIC DNA]</scope>
    <source>
        <strain evidence="5 6">RF1</strain>
    </source>
</reference>
<sequence>MDACKNIIEVMLNKKHSAYAWPFYKPFDAEILDLTDYHDKIKKPMDLGTIQLKMTDGHYSSVLEFASDVRLVFTNCYKYYHPGTDFVGMAQKLQHVFEVLFAEIRDEPVPNVVHDTHTQDNMHDGESDLHDYYAKIKVLESKLDMTFSKINTLMENKRKLKAIKRSIDEQKLVLKKEISDLKADLKRLQAVSKANKKERRRRQLLSTLLGQMDLNPSEDSSSSFEGDVV</sequence>
<keyword evidence="3" id="KW-0175">Coiled coil</keyword>
<evidence type="ECO:0000313" key="6">
    <source>
        <dbReference type="Proteomes" id="UP001500889"/>
    </source>
</evidence>
<evidence type="ECO:0000256" key="3">
    <source>
        <dbReference type="SAM" id="Coils"/>
    </source>
</evidence>
<dbReference type="InterPro" id="IPR036427">
    <property type="entry name" value="Bromodomain-like_sf"/>
</dbReference>
<name>A0AAU9F7C9_DROMD</name>
<dbReference type="GO" id="GO:0000785">
    <property type="term" value="C:chromatin"/>
    <property type="evidence" value="ECO:0007669"/>
    <property type="project" value="TreeGrafter"/>
</dbReference>
<protein>
    <submittedName>
        <fullName evidence="5">Bromodomain-containing protein 3-like</fullName>
    </submittedName>
</protein>
<dbReference type="EMBL" id="AP029263">
    <property type="protein sequence ID" value="BFF90132.1"/>
    <property type="molecule type" value="Genomic_DNA"/>
</dbReference>
<dbReference type="PRINTS" id="PR00503">
    <property type="entry name" value="BROMODOMAIN"/>
</dbReference>
<dbReference type="PANTHER" id="PTHR22880:SF225">
    <property type="entry name" value="BROMODOMAIN-CONTAINING PROTEIN BET-1-RELATED"/>
    <property type="match status" value="1"/>
</dbReference>
<dbReference type="PROSITE" id="PS50014">
    <property type="entry name" value="BROMODOMAIN_2"/>
    <property type="match status" value="1"/>
</dbReference>
<feature type="domain" description="Bromo" evidence="4">
    <location>
        <begin position="15"/>
        <end position="87"/>
    </location>
</feature>
<dbReference type="InterPro" id="IPR050935">
    <property type="entry name" value="Bromo_chromatin_reader"/>
</dbReference>
<dbReference type="Proteomes" id="UP001500889">
    <property type="component" value="Chromosome O"/>
</dbReference>
<accession>A0AAU9F7C9</accession>